<accession>A0A4U0YSJ7</accession>
<reference evidence="2 3" key="1">
    <citation type="submission" date="2019-04" db="EMBL/GenBank/DDBJ databases">
        <title>Crypto-aerobic microbial life in anoxic (sulfidic) marine sediments.</title>
        <authorList>
            <person name="Bhattacharya S."/>
            <person name="Roy C."/>
            <person name="Mondal N."/>
            <person name="Sarkar J."/>
            <person name="Mandal S."/>
            <person name="Rameez M.J."/>
            <person name="Ghosh W."/>
        </authorList>
    </citation>
    <scope>NUCLEOTIDE SEQUENCE [LARGE SCALE GENOMIC DNA]</scope>
    <source>
        <strain evidence="2 3">SBBC</strain>
    </source>
</reference>
<name>A0A4U0YSJ7_9RHOB</name>
<gene>
    <name evidence="2" type="ORF">FAZ78_21165</name>
</gene>
<dbReference type="Gene3D" id="3.90.1580.10">
    <property type="entry name" value="paralog of FGE (formylglycine-generating enzyme)"/>
    <property type="match status" value="1"/>
</dbReference>
<dbReference type="GO" id="GO:0120147">
    <property type="term" value="F:formylglycine-generating oxidase activity"/>
    <property type="evidence" value="ECO:0007669"/>
    <property type="project" value="TreeGrafter"/>
</dbReference>
<protein>
    <submittedName>
        <fullName evidence="2">Formylglycine-generating enzyme family protein</fullName>
    </submittedName>
</protein>
<comment type="caution">
    <text evidence="2">The sequence shown here is derived from an EMBL/GenBank/DDBJ whole genome shotgun (WGS) entry which is preliminary data.</text>
</comment>
<proteinExistence type="predicted"/>
<dbReference type="Pfam" id="PF03781">
    <property type="entry name" value="FGE-sulfatase"/>
    <property type="match status" value="1"/>
</dbReference>
<dbReference type="PANTHER" id="PTHR23150">
    <property type="entry name" value="SULFATASE MODIFYING FACTOR 1, 2"/>
    <property type="match status" value="1"/>
</dbReference>
<dbReference type="SUPFAM" id="SSF56436">
    <property type="entry name" value="C-type lectin-like"/>
    <property type="match status" value="1"/>
</dbReference>
<dbReference type="PANTHER" id="PTHR23150:SF19">
    <property type="entry name" value="FORMYLGLYCINE-GENERATING ENZYME"/>
    <property type="match status" value="1"/>
</dbReference>
<dbReference type="InterPro" id="IPR051043">
    <property type="entry name" value="Sulfatase_Mod_Factor_Kinase"/>
</dbReference>
<evidence type="ECO:0000259" key="1">
    <source>
        <dbReference type="Pfam" id="PF03781"/>
    </source>
</evidence>
<evidence type="ECO:0000313" key="2">
    <source>
        <dbReference type="EMBL" id="TKA94655.1"/>
    </source>
</evidence>
<dbReference type="AlphaFoldDB" id="A0A4U0YSJ7"/>
<organism evidence="2 3">
    <name type="scientific">Cereibacter changlensis</name>
    <dbReference type="NCBI Taxonomy" id="402884"/>
    <lineage>
        <taxon>Bacteria</taxon>
        <taxon>Pseudomonadati</taxon>
        <taxon>Pseudomonadota</taxon>
        <taxon>Alphaproteobacteria</taxon>
        <taxon>Rhodobacterales</taxon>
        <taxon>Paracoccaceae</taxon>
        <taxon>Cereibacter</taxon>
    </lineage>
</organism>
<feature type="domain" description="Sulfatase-modifying factor enzyme-like" evidence="1">
    <location>
        <begin position="32"/>
        <end position="254"/>
    </location>
</feature>
<dbReference type="InterPro" id="IPR042095">
    <property type="entry name" value="SUMF_sf"/>
</dbReference>
<dbReference type="EMBL" id="SWAU01000307">
    <property type="protein sequence ID" value="TKA94655.1"/>
    <property type="molecule type" value="Genomic_DNA"/>
</dbReference>
<dbReference type="Proteomes" id="UP000306340">
    <property type="component" value="Unassembled WGS sequence"/>
</dbReference>
<evidence type="ECO:0000313" key="3">
    <source>
        <dbReference type="Proteomes" id="UP000306340"/>
    </source>
</evidence>
<dbReference type="InterPro" id="IPR005532">
    <property type="entry name" value="SUMF_dom"/>
</dbReference>
<dbReference type="InterPro" id="IPR016187">
    <property type="entry name" value="CTDL_fold"/>
</dbReference>
<sequence length="256" mass="27932">MGHGRLSACRQNEGPELPELVRISAATYSYRPAGDFRQGIRIVDAPLLTREGAAPLDIMKYQVSEAGYARCVAAGVCPSLDARSGERIDHPQTGVNYADTTAYAGWLSEQTGQKWRLPTDEEWLRAAADRAPEDGFDAAVNSADPSKRWIASYRREVALRGDADLQLHPLAHFGENDLGVADMAGNVWEWTETCFQSGTLTADDAAIASMADYCGVRAVQGRHRAFIIDFVRDPRSGGCAVGVPPDFLGFRLVRET</sequence>